<reference evidence="4" key="1">
    <citation type="journal article" date="2019" name="Int. J. Syst. Evol. Microbiol.">
        <title>The Global Catalogue of Microorganisms (GCM) 10K type strain sequencing project: providing services to taxonomists for standard genome sequencing and annotation.</title>
        <authorList>
            <consortium name="The Broad Institute Genomics Platform"/>
            <consortium name="The Broad Institute Genome Sequencing Center for Infectious Disease"/>
            <person name="Wu L."/>
            <person name="Ma J."/>
        </authorList>
    </citation>
    <scope>NUCLEOTIDE SEQUENCE [LARGE SCALE GENOMIC DNA]</scope>
    <source>
        <strain evidence="4">NBRC 106593</strain>
    </source>
</reference>
<evidence type="ECO:0000313" key="4">
    <source>
        <dbReference type="Proteomes" id="UP001596356"/>
    </source>
</evidence>
<protein>
    <submittedName>
        <fullName evidence="3">Uncharacterized protein</fullName>
    </submittedName>
</protein>
<organism evidence="3 4">
    <name type="scientific">Branchiibius cervicis</name>
    <dbReference type="NCBI Taxonomy" id="908252"/>
    <lineage>
        <taxon>Bacteria</taxon>
        <taxon>Bacillati</taxon>
        <taxon>Actinomycetota</taxon>
        <taxon>Actinomycetes</taxon>
        <taxon>Micrococcales</taxon>
        <taxon>Dermacoccaceae</taxon>
        <taxon>Branchiibius</taxon>
    </lineage>
</organism>
<proteinExistence type="predicted"/>
<sequence length="189" mass="20191">MSDPGTTPAPEPLPAAPTLESSTGAVGAPPKSIRQAVALMYAGAVVALINVVIAAFSKSAIRETLEKQHAALVEAYAKDPTKTKPWDLSKLDSYTSQAWLMSMISGAIFVALWVILAHTNKKGNSIARIIATVLTVLNVLFTVANLLGGFNLATFVYYVVTMALGVGATYLLWRRESSDYYNAVKASRV</sequence>
<accession>A0ABW2AQ35</accession>
<gene>
    <name evidence="3" type="ORF">ACFQBT_03995</name>
</gene>
<keyword evidence="2" id="KW-0812">Transmembrane</keyword>
<feature type="transmembrane region" description="Helical" evidence="2">
    <location>
        <begin position="129"/>
        <end position="149"/>
    </location>
</feature>
<dbReference type="Proteomes" id="UP001596356">
    <property type="component" value="Unassembled WGS sequence"/>
</dbReference>
<keyword evidence="4" id="KW-1185">Reference proteome</keyword>
<dbReference type="EMBL" id="JBHSWJ010000002">
    <property type="protein sequence ID" value="MFC6713052.1"/>
    <property type="molecule type" value="Genomic_DNA"/>
</dbReference>
<feature type="transmembrane region" description="Helical" evidence="2">
    <location>
        <begin position="38"/>
        <end position="57"/>
    </location>
</feature>
<comment type="caution">
    <text evidence="3">The sequence shown here is derived from an EMBL/GenBank/DDBJ whole genome shotgun (WGS) entry which is preliminary data.</text>
</comment>
<feature type="transmembrane region" description="Helical" evidence="2">
    <location>
        <begin position="98"/>
        <end position="117"/>
    </location>
</feature>
<feature type="region of interest" description="Disordered" evidence="1">
    <location>
        <begin position="1"/>
        <end position="27"/>
    </location>
</feature>
<evidence type="ECO:0000313" key="3">
    <source>
        <dbReference type="EMBL" id="MFC6713052.1"/>
    </source>
</evidence>
<keyword evidence="2" id="KW-0472">Membrane</keyword>
<evidence type="ECO:0000256" key="2">
    <source>
        <dbReference type="SAM" id="Phobius"/>
    </source>
</evidence>
<keyword evidence="2" id="KW-1133">Transmembrane helix</keyword>
<feature type="transmembrane region" description="Helical" evidence="2">
    <location>
        <begin position="155"/>
        <end position="173"/>
    </location>
</feature>
<dbReference type="RefSeq" id="WP_377820567.1">
    <property type="nucleotide sequence ID" value="NZ_JBHSWJ010000002.1"/>
</dbReference>
<name>A0ABW2AQ35_9MICO</name>
<evidence type="ECO:0000256" key="1">
    <source>
        <dbReference type="SAM" id="MobiDB-lite"/>
    </source>
</evidence>